<dbReference type="InterPro" id="IPR018163">
    <property type="entry name" value="Thr/Ala-tRNA-synth_IIc_edit"/>
</dbReference>
<dbReference type="Gene3D" id="3.30.930.10">
    <property type="entry name" value="Bira Bifunctional Protein, Domain 2"/>
    <property type="match status" value="1"/>
</dbReference>
<keyword evidence="4" id="KW-0436">Ligase</keyword>
<keyword evidence="3" id="KW-0820">tRNA-binding</keyword>
<evidence type="ECO:0000256" key="5">
    <source>
        <dbReference type="ARBA" id="ARBA00022741"/>
    </source>
</evidence>
<comment type="caution">
    <text evidence="11">The sequence shown here is derived from an EMBL/GenBank/DDBJ whole genome shotgun (WGS) entry which is preliminary data.</text>
</comment>
<dbReference type="SMART" id="SM00863">
    <property type="entry name" value="tRNA_SAD"/>
    <property type="match status" value="1"/>
</dbReference>
<dbReference type="Proteomes" id="UP000176850">
    <property type="component" value="Unassembled WGS sequence"/>
</dbReference>
<dbReference type="SUPFAM" id="SSF101353">
    <property type="entry name" value="Putative anticodon-binding domain of alanyl-tRNA synthetase (AlaRS)"/>
    <property type="match status" value="1"/>
</dbReference>
<keyword evidence="6" id="KW-0067">ATP-binding</keyword>
<evidence type="ECO:0000259" key="10">
    <source>
        <dbReference type="PROSITE" id="PS50860"/>
    </source>
</evidence>
<dbReference type="InterPro" id="IPR045864">
    <property type="entry name" value="aa-tRNA-synth_II/BPL/LPL"/>
</dbReference>
<sequence>MTHQELRTLWTSFWEKKAHKLVSPAPLVLQNDPTTLFTSSGMQPLIPYLNGEAHPLGKKLYNIQLCFRAVDIDEVGNNRHTTFFEMMGNWSLGDYFKEEQLGWIWEFFTQELKLPKEKLYVSVFEGEGEVFADHESVKIWKKLGVADDHIHFYGSDKNWWSRSGPPNKMPVGEIGGPDSEVFYDFGEDLKIHENSPFKEKECHPNCDCGRFLEIGNSVFIQYKKSANGSLTELPQKNVDYGGGLERILAAVNNDPDIFKTDVFSSIIRIIEVETGISYDKSEKKAEMRVIADHMKAAVFMIVSGVIPSNKEQGYMLRRLLRRAAIKTRSVSGDLPVKLFISVGNAVLTIYDGYDGINKKEQETLVASVISNEMNKFSQSLDNGLKYFNKYEKVDEKIAFDLFQNFGFPFEVTQELVEEKGYSLDPTRFNEHYESHKNQSRTASAGTFKGGLADQSEQVLKYHTATHLLHQALRDVLGPSVRQEGSNITGERLRFDFFVDKKPDTDAFKKVEQIINEKIAEKLSVECKILPKKEAEKIGALYFFKEKYGDEVKVYFVGDYSKEFCGGPHVQNTGEIGSIKITKVKKIGSNLMRIYAQ</sequence>
<dbReference type="EC" id="6.1.1.7" evidence="2"/>
<accession>A0A1F7GLC1</accession>
<dbReference type="EMBL" id="MFZH01000007">
    <property type="protein sequence ID" value="OGK19717.1"/>
    <property type="molecule type" value="Genomic_DNA"/>
</dbReference>
<evidence type="ECO:0000256" key="7">
    <source>
        <dbReference type="ARBA" id="ARBA00022884"/>
    </source>
</evidence>
<dbReference type="InterPro" id="IPR050058">
    <property type="entry name" value="Ala-tRNA_ligase"/>
</dbReference>
<keyword evidence="7" id="KW-0694">RNA-binding</keyword>
<dbReference type="GO" id="GO:0005829">
    <property type="term" value="C:cytosol"/>
    <property type="evidence" value="ECO:0007669"/>
    <property type="project" value="TreeGrafter"/>
</dbReference>
<evidence type="ECO:0000256" key="1">
    <source>
        <dbReference type="ARBA" id="ARBA00008226"/>
    </source>
</evidence>
<dbReference type="PROSITE" id="PS50860">
    <property type="entry name" value="AA_TRNA_LIGASE_II_ALA"/>
    <property type="match status" value="1"/>
</dbReference>
<organism evidence="11 12">
    <name type="scientific">Candidatus Roizmanbacteria bacterium RIFCSPHIGHO2_01_FULL_39_24</name>
    <dbReference type="NCBI Taxonomy" id="1802032"/>
    <lineage>
        <taxon>Bacteria</taxon>
        <taxon>Candidatus Roizmaniibacteriota</taxon>
    </lineage>
</organism>
<dbReference type="PANTHER" id="PTHR11777:SF9">
    <property type="entry name" value="ALANINE--TRNA LIGASE, CYTOPLASMIC"/>
    <property type="match status" value="1"/>
</dbReference>
<dbReference type="Gene3D" id="3.30.980.10">
    <property type="entry name" value="Threonyl-trna Synthetase, Chain A, domain 2"/>
    <property type="match status" value="1"/>
</dbReference>
<evidence type="ECO:0000313" key="11">
    <source>
        <dbReference type="EMBL" id="OGK19717.1"/>
    </source>
</evidence>
<dbReference type="AlphaFoldDB" id="A0A1F7GLC1"/>
<dbReference type="InterPro" id="IPR012947">
    <property type="entry name" value="tRNA_SAD"/>
</dbReference>
<keyword evidence="9" id="KW-0030">Aminoacyl-tRNA synthetase</keyword>
<dbReference type="SUPFAM" id="SSF55681">
    <property type="entry name" value="Class II aaRS and biotin synthetases"/>
    <property type="match status" value="1"/>
</dbReference>
<dbReference type="PRINTS" id="PR00980">
    <property type="entry name" value="TRNASYNTHALA"/>
</dbReference>
<evidence type="ECO:0000256" key="2">
    <source>
        <dbReference type="ARBA" id="ARBA00013168"/>
    </source>
</evidence>
<dbReference type="Pfam" id="PF07973">
    <property type="entry name" value="tRNA_SAD"/>
    <property type="match status" value="1"/>
</dbReference>
<dbReference type="InterPro" id="IPR002318">
    <property type="entry name" value="Ala-tRNA-lgiase_IIc"/>
</dbReference>
<dbReference type="InterPro" id="IPR018164">
    <property type="entry name" value="Ala-tRNA-synth_IIc_N"/>
</dbReference>
<dbReference type="GO" id="GO:0000049">
    <property type="term" value="F:tRNA binding"/>
    <property type="evidence" value="ECO:0007669"/>
    <property type="project" value="UniProtKB-KW"/>
</dbReference>
<dbReference type="SUPFAM" id="SSF55186">
    <property type="entry name" value="ThrRS/AlaRS common domain"/>
    <property type="match status" value="1"/>
</dbReference>
<dbReference type="Gene3D" id="3.30.54.20">
    <property type="match status" value="1"/>
</dbReference>
<dbReference type="InterPro" id="IPR018165">
    <property type="entry name" value="Ala-tRNA-synth_IIc_core"/>
</dbReference>
<proteinExistence type="inferred from homology"/>
<dbReference type="GO" id="GO:0006419">
    <property type="term" value="P:alanyl-tRNA aminoacylation"/>
    <property type="evidence" value="ECO:0007669"/>
    <property type="project" value="InterPro"/>
</dbReference>
<keyword evidence="8" id="KW-0648">Protein biosynthesis</keyword>
<evidence type="ECO:0000256" key="6">
    <source>
        <dbReference type="ARBA" id="ARBA00022840"/>
    </source>
</evidence>
<evidence type="ECO:0000256" key="8">
    <source>
        <dbReference type="ARBA" id="ARBA00022917"/>
    </source>
</evidence>
<evidence type="ECO:0000256" key="3">
    <source>
        <dbReference type="ARBA" id="ARBA00022555"/>
    </source>
</evidence>
<dbReference type="GO" id="GO:0004813">
    <property type="term" value="F:alanine-tRNA ligase activity"/>
    <property type="evidence" value="ECO:0007669"/>
    <property type="project" value="UniProtKB-EC"/>
</dbReference>
<evidence type="ECO:0000313" key="12">
    <source>
        <dbReference type="Proteomes" id="UP000176850"/>
    </source>
</evidence>
<dbReference type="GO" id="GO:0002161">
    <property type="term" value="F:aminoacyl-tRNA deacylase activity"/>
    <property type="evidence" value="ECO:0007669"/>
    <property type="project" value="TreeGrafter"/>
</dbReference>
<dbReference type="Pfam" id="PF01411">
    <property type="entry name" value="tRNA-synt_2c"/>
    <property type="match status" value="1"/>
</dbReference>
<gene>
    <name evidence="11" type="ORF">A2799_01655</name>
</gene>
<dbReference type="GO" id="GO:0005524">
    <property type="term" value="F:ATP binding"/>
    <property type="evidence" value="ECO:0007669"/>
    <property type="project" value="UniProtKB-KW"/>
</dbReference>
<dbReference type="NCBIfam" id="NF002436">
    <property type="entry name" value="PRK01584.1"/>
    <property type="match status" value="1"/>
</dbReference>
<dbReference type="InterPro" id="IPR018162">
    <property type="entry name" value="Ala-tRNA-ligase_IIc_anticod-bd"/>
</dbReference>
<comment type="similarity">
    <text evidence="1">Belongs to the class-II aminoacyl-tRNA synthetase family.</text>
</comment>
<dbReference type="FunFam" id="3.30.980.10:FF:000004">
    <property type="entry name" value="Alanine--tRNA ligase, cytoplasmic"/>
    <property type="match status" value="1"/>
</dbReference>
<name>A0A1F7GLC1_9BACT</name>
<protein>
    <recommendedName>
        <fullName evidence="2">alanine--tRNA ligase</fullName>
        <ecNumber evidence="2">6.1.1.7</ecNumber>
    </recommendedName>
</protein>
<evidence type="ECO:0000256" key="9">
    <source>
        <dbReference type="ARBA" id="ARBA00023146"/>
    </source>
</evidence>
<reference evidence="11 12" key="1">
    <citation type="journal article" date="2016" name="Nat. Commun.">
        <title>Thousands of microbial genomes shed light on interconnected biogeochemical processes in an aquifer system.</title>
        <authorList>
            <person name="Anantharaman K."/>
            <person name="Brown C.T."/>
            <person name="Hug L.A."/>
            <person name="Sharon I."/>
            <person name="Castelle C.J."/>
            <person name="Probst A.J."/>
            <person name="Thomas B.C."/>
            <person name="Singh A."/>
            <person name="Wilkins M.J."/>
            <person name="Karaoz U."/>
            <person name="Brodie E.L."/>
            <person name="Williams K.H."/>
            <person name="Hubbard S.S."/>
            <person name="Banfield J.F."/>
        </authorList>
    </citation>
    <scope>NUCLEOTIDE SEQUENCE [LARGE SCALE GENOMIC DNA]</scope>
</reference>
<keyword evidence="5" id="KW-0547">Nucleotide-binding</keyword>
<dbReference type="CDD" id="cd00673">
    <property type="entry name" value="AlaRS_core"/>
    <property type="match status" value="1"/>
</dbReference>
<dbReference type="PANTHER" id="PTHR11777">
    <property type="entry name" value="ALANYL-TRNA SYNTHETASE"/>
    <property type="match status" value="1"/>
</dbReference>
<feature type="domain" description="Alanyl-transfer RNA synthetases family profile" evidence="10">
    <location>
        <begin position="1"/>
        <end position="596"/>
    </location>
</feature>
<evidence type="ECO:0000256" key="4">
    <source>
        <dbReference type="ARBA" id="ARBA00022598"/>
    </source>
</evidence>